<feature type="domain" description="NodB homology" evidence="5">
    <location>
        <begin position="69"/>
        <end position="175"/>
    </location>
</feature>
<dbReference type="GO" id="GO:0005975">
    <property type="term" value="P:carbohydrate metabolic process"/>
    <property type="evidence" value="ECO:0007669"/>
    <property type="project" value="InterPro"/>
</dbReference>
<dbReference type="PANTHER" id="PTHR43123:SF4">
    <property type="entry name" value="POLYSACCHARIDE DEACETYLASE"/>
    <property type="match status" value="1"/>
</dbReference>
<dbReference type="KEGG" id="bcou:IC761_07270"/>
<accession>A0A7S9D8Q1</accession>
<evidence type="ECO:0000256" key="2">
    <source>
        <dbReference type="ARBA" id="ARBA00010973"/>
    </source>
</evidence>
<dbReference type="Proteomes" id="UP000594621">
    <property type="component" value="Chromosome"/>
</dbReference>
<evidence type="ECO:0000256" key="1">
    <source>
        <dbReference type="ARBA" id="ARBA00003236"/>
    </source>
</evidence>
<comment type="similarity">
    <text evidence="2">Belongs to the polysaccharide deacetylase family.</text>
</comment>
<evidence type="ECO:0000313" key="7">
    <source>
        <dbReference type="Proteomes" id="UP000594621"/>
    </source>
</evidence>
<dbReference type="InterPro" id="IPR002509">
    <property type="entry name" value="NODB_dom"/>
</dbReference>
<organism evidence="6 7">
    <name type="scientific">Bradyrhizobium commune</name>
    <dbReference type="NCBI Taxonomy" id="83627"/>
    <lineage>
        <taxon>Bacteria</taxon>
        <taxon>Pseudomonadati</taxon>
        <taxon>Pseudomonadota</taxon>
        <taxon>Alphaproteobacteria</taxon>
        <taxon>Hyphomicrobiales</taxon>
        <taxon>Nitrobacteraceae</taxon>
        <taxon>Bradyrhizobium</taxon>
    </lineage>
</organism>
<gene>
    <name evidence="6" type="ORF">IC761_07270</name>
</gene>
<dbReference type="AlphaFoldDB" id="A0A7S9D8Q1"/>
<dbReference type="RefSeq" id="WP_195802582.1">
    <property type="nucleotide sequence ID" value="NZ_CP061379.1"/>
</dbReference>
<dbReference type="CDD" id="cd10979">
    <property type="entry name" value="CE4_PuuE_like"/>
    <property type="match status" value="1"/>
</dbReference>
<evidence type="ECO:0000259" key="5">
    <source>
        <dbReference type="Pfam" id="PF01522"/>
    </source>
</evidence>
<evidence type="ECO:0000313" key="6">
    <source>
        <dbReference type="EMBL" id="QPF93063.1"/>
    </source>
</evidence>
<dbReference type="Pfam" id="PF01522">
    <property type="entry name" value="Polysacc_deac_1"/>
    <property type="match status" value="1"/>
</dbReference>
<dbReference type="SUPFAM" id="SSF88713">
    <property type="entry name" value="Glycoside hydrolase/deacetylase"/>
    <property type="match status" value="1"/>
</dbReference>
<comment type="function">
    <text evidence="1">Is involved in generating a small heat-stable compound (Nod), an acylated oligomer of N-acetylglucosamine, that stimulates mitosis in various plant protoplasts.</text>
</comment>
<dbReference type="InterPro" id="IPR011330">
    <property type="entry name" value="Glyco_hydro/deAcase_b/a-brl"/>
</dbReference>
<name>A0A7S9D8Q1_9BRAD</name>
<dbReference type="PANTHER" id="PTHR43123">
    <property type="entry name" value="POLYSACCHARIDE DEACETYLASE-RELATED"/>
    <property type="match status" value="1"/>
</dbReference>
<protein>
    <recommendedName>
        <fullName evidence="3">Chitooligosaccharide deacetylase</fullName>
    </recommendedName>
    <alternativeName>
        <fullName evidence="4">Nodulation protein B</fullName>
    </alternativeName>
</protein>
<sequence length="295" mass="33259">MALSDRIPYQALIDRPKLKLPNGKRLAVWVILNVEEWRIENAMPRVVLSPPMGQPLLPDVPNWSWHEYGMRAGFWRQFKALTDRNMKVTLAANADVCNAYPRVASAAREAGFEFMGHGFLQGPMHKLADQGDAIKRSVETIAEFTGRAPRSWESPGLTETEETLDLLRLNGIEYVADWVIDDLPQDIATPHGTITTIPYTVETNDIVVHALQHLPSDQFLKRGIDQFDRLYLEGADNARVMAISIHPYITGVPHRIKYLEQLLDYVIGHDGVASMTASEIGDWYRSEMKRISPGG</sequence>
<dbReference type="Gene3D" id="3.20.20.370">
    <property type="entry name" value="Glycoside hydrolase/deacetylase"/>
    <property type="match status" value="1"/>
</dbReference>
<reference evidence="6 7" key="1">
    <citation type="submission" date="2020-09" db="EMBL/GenBank/DDBJ databases">
        <title>Complete genomes of bradyrhizobia occurring on native shrubby legumes in Australia.</title>
        <authorList>
            <person name="Lafay B."/>
        </authorList>
    </citation>
    <scope>NUCLEOTIDE SEQUENCE [LARGE SCALE GENOMIC DNA]</scope>
    <source>
        <strain evidence="6 7">BDV5040</strain>
    </source>
</reference>
<dbReference type="GO" id="GO:0016810">
    <property type="term" value="F:hydrolase activity, acting on carbon-nitrogen (but not peptide) bonds"/>
    <property type="evidence" value="ECO:0007669"/>
    <property type="project" value="InterPro"/>
</dbReference>
<proteinExistence type="inferred from homology"/>
<evidence type="ECO:0000256" key="4">
    <source>
        <dbReference type="ARBA" id="ARBA00032976"/>
    </source>
</evidence>
<keyword evidence="7" id="KW-1185">Reference proteome</keyword>
<evidence type="ECO:0000256" key="3">
    <source>
        <dbReference type="ARBA" id="ARBA00020071"/>
    </source>
</evidence>
<dbReference type="EMBL" id="CP061379">
    <property type="protein sequence ID" value="QPF93063.1"/>
    <property type="molecule type" value="Genomic_DNA"/>
</dbReference>